<accession>A0ABV8TW72</accession>
<feature type="compositionally biased region" description="Basic residues" evidence="1">
    <location>
        <begin position="1"/>
        <end position="20"/>
    </location>
</feature>
<dbReference type="SUPFAM" id="SSF55298">
    <property type="entry name" value="YjgF-like"/>
    <property type="match status" value="1"/>
</dbReference>
<reference evidence="3" key="1">
    <citation type="journal article" date="2019" name="Int. J. Syst. Evol. Microbiol.">
        <title>The Global Catalogue of Microorganisms (GCM) 10K type strain sequencing project: providing services to taxonomists for standard genome sequencing and annotation.</title>
        <authorList>
            <consortium name="The Broad Institute Genomics Platform"/>
            <consortium name="The Broad Institute Genome Sequencing Center for Infectious Disease"/>
            <person name="Wu L."/>
            <person name="Ma J."/>
        </authorList>
    </citation>
    <scope>NUCLEOTIDE SEQUENCE [LARGE SCALE GENOMIC DNA]</scope>
    <source>
        <strain evidence="3">IBRC-M 10908</strain>
    </source>
</reference>
<feature type="region of interest" description="Disordered" evidence="1">
    <location>
        <begin position="1"/>
        <end position="33"/>
    </location>
</feature>
<dbReference type="Proteomes" id="UP001595823">
    <property type="component" value="Unassembled WGS sequence"/>
</dbReference>
<dbReference type="Gene3D" id="3.30.1330.40">
    <property type="entry name" value="RutC-like"/>
    <property type="match status" value="1"/>
</dbReference>
<proteinExistence type="predicted"/>
<dbReference type="EMBL" id="JBHSDK010000011">
    <property type="protein sequence ID" value="MFC4335053.1"/>
    <property type="molecule type" value="Genomic_DNA"/>
</dbReference>
<evidence type="ECO:0000313" key="2">
    <source>
        <dbReference type="EMBL" id="MFC4335053.1"/>
    </source>
</evidence>
<name>A0ABV8TW72_9ACTN</name>
<keyword evidence="3" id="KW-1185">Reference proteome</keyword>
<keyword evidence="2" id="KW-0378">Hydrolase</keyword>
<dbReference type="RefSeq" id="WP_380619361.1">
    <property type="nucleotide sequence ID" value="NZ_JBHSDK010000011.1"/>
</dbReference>
<evidence type="ECO:0000313" key="3">
    <source>
        <dbReference type="Proteomes" id="UP001595823"/>
    </source>
</evidence>
<evidence type="ECO:0000256" key="1">
    <source>
        <dbReference type="SAM" id="MobiDB-lite"/>
    </source>
</evidence>
<gene>
    <name evidence="2" type="ORF">ACFPET_07565</name>
</gene>
<dbReference type="PANTHER" id="PTHR43857">
    <property type="entry name" value="BLR7761 PROTEIN"/>
    <property type="match status" value="1"/>
</dbReference>
<dbReference type="PANTHER" id="PTHR43857:SF1">
    <property type="entry name" value="YJGH FAMILY PROTEIN"/>
    <property type="match status" value="1"/>
</dbReference>
<dbReference type="GO" id="GO:0016787">
    <property type="term" value="F:hydrolase activity"/>
    <property type="evidence" value="ECO:0007669"/>
    <property type="project" value="UniProtKB-KW"/>
</dbReference>
<comment type="caution">
    <text evidence="2">The sequence shown here is derived from an EMBL/GenBank/DDBJ whole genome shotgun (WGS) entry which is preliminary data.</text>
</comment>
<protein>
    <submittedName>
        <fullName evidence="2">Rid family hydrolase</fullName>
    </submittedName>
</protein>
<organism evidence="2 3">
    <name type="scientific">Salininema proteolyticum</name>
    <dbReference type="NCBI Taxonomy" id="1607685"/>
    <lineage>
        <taxon>Bacteria</taxon>
        <taxon>Bacillati</taxon>
        <taxon>Actinomycetota</taxon>
        <taxon>Actinomycetes</taxon>
        <taxon>Glycomycetales</taxon>
        <taxon>Glycomycetaceae</taxon>
        <taxon>Salininema</taxon>
    </lineage>
</organism>
<dbReference type="InterPro" id="IPR035959">
    <property type="entry name" value="RutC-like_sf"/>
</dbReference>
<dbReference type="Pfam" id="PF01042">
    <property type="entry name" value="Ribonuc_L-PSP"/>
    <property type="match status" value="1"/>
</dbReference>
<dbReference type="InterPro" id="IPR006175">
    <property type="entry name" value="YjgF/YER057c/UK114"/>
</dbReference>
<sequence>MGAPRKRNRKSAKKPVRRKPSPGEGPHNFLPAPKDRYLLDPFHDSVYGPQGPVTDWMADAADELLADYSVAGEESLSAAEETTGRWIAERLAENLGDDVDASTVHLFHELLVDAVVPEVGRFAAAPGRSRVLYCTAAVLRGFVPKFCVPDLDRALREALPLMPDYDRKFLPHWVDESWEHDGGPVYAMVSEYGDEFALAARFVNPARGEEHAYLVHIDHSNYGHVTHAREYDFLEDAFEAARARAVFEAPRQVESSEQLHFLDQVNDPFDWADPHGLAELYEDHFRSQARVHLVLESLRARGITVPDSRRAEAARPDVEELLARFAEEFEAPAGLAEPDSLPYLIAERWITGPPGTELSISPKRCQMAAACLCEFDASHAPAALRVLPQWIRFCAAETGAARELLDATLAFLPDSTEEVRRRDREAYGHKSLALRGTGHRFGSVTNTLTRSLIQRTDTWGKGAIMTILKRVEETGPWADLYGYAKAVGVGPLVLTSACAADVVTDPTILEDPPAQAREAFRLALDAVVDAGAGIADVVRSRIYLIDPSHADPVGRVHGEMFGVVKPVATVVSVAQLMMPGQLVAVELEAFRAWREK</sequence>